<evidence type="ECO:0000256" key="5">
    <source>
        <dbReference type="ARBA" id="ARBA00022771"/>
    </source>
</evidence>
<dbReference type="Gene3D" id="3.30.160.60">
    <property type="entry name" value="Classic Zinc Finger"/>
    <property type="match status" value="3"/>
</dbReference>
<evidence type="ECO:0000256" key="2">
    <source>
        <dbReference type="ARBA" id="ARBA00022553"/>
    </source>
</evidence>
<keyword evidence="3" id="KW-0479">Metal-binding</keyword>
<dbReference type="GO" id="GO:0003677">
    <property type="term" value="F:DNA binding"/>
    <property type="evidence" value="ECO:0007669"/>
    <property type="project" value="UniProtKB-KW"/>
</dbReference>
<feature type="region of interest" description="Disordered" evidence="13">
    <location>
        <begin position="69"/>
        <end position="103"/>
    </location>
</feature>
<evidence type="ECO:0000256" key="12">
    <source>
        <dbReference type="PROSITE-ProRule" id="PRU00042"/>
    </source>
</evidence>
<evidence type="ECO:0000259" key="14">
    <source>
        <dbReference type="PROSITE" id="PS50157"/>
    </source>
</evidence>
<dbReference type="PROSITE" id="PS50157">
    <property type="entry name" value="ZINC_FINGER_C2H2_2"/>
    <property type="match status" value="3"/>
</dbReference>
<evidence type="ECO:0000256" key="3">
    <source>
        <dbReference type="ARBA" id="ARBA00022723"/>
    </source>
</evidence>
<feature type="domain" description="C2H2-type" evidence="14">
    <location>
        <begin position="280"/>
        <end position="307"/>
    </location>
</feature>
<comment type="similarity">
    <text evidence="11">Belongs to the Sp1 C2H2-type zinc-finger protein family.</text>
</comment>
<dbReference type="GO" id="GO:0005634">
    <property type="term" value="C:nucleus"/>
    <property type="evidence" value="ECO:0007669"/>
    <property type="project" value="UniProtKB-SubCell"/>
</dbReference>
<evidence type="ECO:0000256" key="6">
    <source>
        <dbReference type="ARBA" id="ARBA00022833"/>
    </source>
</evidence>
<keyword evidence="8" id="KW-0238">DNA-binding</keyword>
<dbReference type="CDD" id="cd21578">
    <property type="entry name" value="KLF9_N"/>
    <property type="match status" value="1"/>
</dbReference>
<dbReference type="FunFam" id="3.30.160.60:FF:000232">
    <property type="entry name" value="Krueppel-like factor 9"/>
    <property type="match status" value="1"/>
</dbReference>
<dbReference type="SMART" id="SM00355">
    <property type="entry name" value="ZnF_C2H2"/>
    <property type="match status" value="3"/>
</dbReference>
<dbReference type="InterPro" id="IPR013087">
    <property type="entry name" value="Znf_C2H2_type"/>
</dbReference>
<accession>A0A8P0S7Q4</accession>
<keyword evidence="7" id="KW-0805">Transcription regulation</keyword>
<dbReference type="Ensembl" id="ENSCAFT00000002950.5">
    <property type="protein sequence ID" value="ENSCAFP00000002735.5"/>
    <property type="gene ID" value="ENSCAFG00000001867.5"/>
</dbReference>
<feature type="domain" description="C2H2-type" evidence="14">
    <location>
        <begin position="250"/>
        <end position="279"/>
    </location>
</feature>
<protein>
    <submittedName>
        <fullName evidence="15">KLF transcription factor 9</fullName>
    </submittedName>
</protein>
<keyword evidence="6" id="KW-0862">Zinc</keyword>
<evidence type="ECO:0000256" key="8">
    <source>
        <dbReference type="ARBA" id="ARBA00023125"/>
    </source>
</evidence>
<keyword evidence="2" id="KW-0597">Phosphoprotein</keyword>
<dbReference type="PANTHER" id="PTHR23235:SF132">
    <property type="entry name" value="KRUEPPEL-LIKE FACTOR 9"/>
    <property type="match status" value="1"/>
</dbReference>
<dbReference type="PANTHER" id="PTHR23235">
    <property type="entry name" value="KRUEPPEL-LIKE TRANSCRIPTION FACTOR"/>
    <property type="match status" value="1"/>
</dbReference>
<feature type="compositionally biased region" description="Basic residues" evidence="13">
    <location>
        <begin position="90"/>
        <end position="103"/>
    </location>
</feature>
<keyword evidence="5 12" id="KW-0863">Zinc-finger</keyword>
<dbReference type="SUPFAM" id="SSF57667">
    <property type="entry name" value="beta-beta-alpha zinc fingers"/>
    <property type="match status" value="2"/>
</dbReference>
<evidence type="ECO:0000313" key="15">
    <source>
        <dbReference type="Ensembl" id="ENSCAFP00000002735.5"/>
    </source>
</evidence>
<gene>
    <name evidence="15" type="primary">KLF9</name>
</gene>
<evidence type="ECO:0000256" key="7">
    <source>
        <dbReference type="ARBA" id="ARBA00023015"/>
    </source>
</evidence>
<dbReference type="GO" id="GO:0008270">
    <property type="term" value="F:zinc ion binding"/>
    <property type="evidence" value="ECO:0007669"/>
    <property type="project" value="UniProtKB-KW"/>
</dbReference>
<evidence type="ECO:0000256" key="13">
    <source>
        <dbReference type="SAM" id="MobiDB-lite"/>
    </source>
</evidence>
<keyword evidence="9" id="KW-0804">Transcription</keyword>
<proteinExistence type="inferred from homology"/>
<dbReference type="Pfam" id="PF00096">
    <property type="entry name" value="zf-C2H2"/>
    <property type="match status" value="3"/>
</dbReference>
<evidence type="ECO:0000256" key="10">
    <source>
        <dbReference type="ARBA" id="ARBA00023242"/>
    </source>
</evidence>
<evidence type="ECO:0000313" key="16">
    <source>
        <dbReference type="Proteomes" id="UP000002254"/>
    </source>
</evidence>
<reference evidence="15" key="2">
    <citation type="submission" date="2025-08" db="UniProtKB">
        <authorList>
            <consortium name="Ensembl"/>
        </authorList>
    </citation>
    <scope>IDENTIFICATION</scope>
</reference>
<evidence type="ECO:0000256" key="4">
    <source>
        <dbReference type="ARBA" id="ARBA00022737"/>
    </source>
</evidence>
<dbReference type="FunFam" id="3.30.160.60:FF:000521">
    <property type="entry name" value="Krueppel-like factor 9"/>
    <property type="match status" value="1"/>
</dbReference>
<dbReference type="Proteomes" id="UP000002254">
    <property type="component" value="Chromosome 1"/>
</dbReference>
<keyword evidence="10" id="KW-0539">Nucleus</keyword>
<dbReference type="AlphaFoldDB" id="A0A8P0S7Q4"/>
<reference evidence="15 16" key="1">
    <citation type="journal article" date="2005" name="Nature">
        <title>Genome sequence, comparative analysis and haplotype structure of the domestic dog.</title>
        <authorList>
            <consortium name="Broad Sequencing Platform"/>
            <person name="Lindblad-Toh K."/>
            <person name="Wade C.M."/>
            <person name="Mikkelsen T.S."/>
            <person name="Karlsson E.K."/>
            <person name="Jaffe D.B."/>
            <person name="Kamal M."/>
            <person name="Clamp M."/>
            <person name="Chang J.L."/>
            <person name="Kulbokas E.J. III"/>
            <person name="Zody M.C."/>
            <person name="Mauceli E."/>
            <person name="Xie X."/>
            <person name="Breen M."/>
            <person name="Wayne R.K."/>
            <person name="Ostrander E.A."/>
            <person name="Ponting C.P."/>
            <person name="Galibert F."/>
            <person name="Smith D.R."/>
            <person name="DeJong P.J."/>
            <person name="Kirkness E."/>
            <person name="Alvarez P."/>
            <person name="Biagi T."/>
            <person name="Brockman W."/>
            <person name="Butler J."/>
            <person name="Chin C.W."/>
            <person name="Cook A."/>
            <person name="Cuff J."/>
            <person name="Daly M.J."/>
            <person name="DeCaprio D."/>
            <person name="Gnerre S."/>
            <person name="Grabherr M."/>
            <person name="Kellis M."/>
            <person name="Kleber M."/>
            <person name="Bardeleben C."/>
            <person name="Goodstadt L."/>
            <person name="Heger A."/>
            <person name="Hitte C."/>
            <person name="Kim L."/>
            <person name="Koepfli K.P."/>
            <person name="Parker H.G."/>
            <person name="Pollinger J.P."/>
            <person name="Searle S.M."/>
            <person name="Sutter N.B."/>
            <person name="Thomas R."/>
            <person name="Webber C."/>
            <person name="Baldwin J."/>
            <person name="Abebe A."/>
            <person name="Abouelleil A."/>
            <person name="Aftuck L."/>
            <person name="Ait-Zahra M."/>
            <person name="Aldredge T."/>
            <person name="Allen N."/>
            <person name="An P."/>
            <person name="Anderson S."/>
            <person name="Antoine C."/>
            <person name="Arachchi H."/>
            <person name="Aslam A."/>
            <person name="Ayotte L."/>
            <person name="Bachantsang P."/>
            <person name="Barry A."/>
            <person name="Bayul T."/>
            <person name="Benamara M."/>
            <person name="Berlin A."/>
            <person name="Bessette D."/>
            <person name="Blitshteyn B."/>
            <person name="Bloom T."/>
            <person name="Blye J."/>
            <person name="Boguslavskiy L."/>
            <person name="Bonnet C."/>
            <person name="Boukhgalter B."/>
            <person name="Brown A."/>
            <person name="Cahill P."/>
            <person name="Calixte N."/>
            <person name="Camarata J."/>
            <person name="Cheshatsang Y."/>
            <person name="Chu J."/>
            <person name="Citroen M."/>
            <person name="Collymore A."/>
            <person name="Cooke P."/>
            <person name="Dawoe T."/>
            <person name="Daza R."/>
            <person name="Decktor K."/>
            <person name="DeGray S."/>
            <person name="Dhargay N."/>
            <person name="Dooley K."/>
            <person name="Dooley K."/>
            <person name="Dorje P."/>
            <person name="Dorjee K."/>
            <person name="Dorris L."/>
            <person name="Duffey N."/>
            <person name="Dupes A."/>
            <person name="Egbiremolen O."/>
            <person name="Elong R."/>
            <person name="Falk J."/>
            <person name="Farina A."/>
            <person name="Faro S."/>
            <person name="Ferguson D."/>
            <person name="Ferreira P."/>
            <person name="Fisher S."/>
            <person name="FitzGerald M."/>
            <person name="Foley K."/>
            <person name="Foley C."/>
            <person name="Franke A."/>
            <person name="Friedrich D."/>
            <person name="Gage D."/>
            <person name="Garber M."/>
            <person name="Gearin G."/>
            <person name="Giannoukos G."/>
            <person name="Goode T."/>
            <person name="Goyette A."/>
            <person name="Graham J."/>
            <person name="Grandbois E."/>
            <person name="Gyaltsen K."/>
            <person name="Hafez N."/>
            <person name="Hagopian D."/>
            <person name="Hagos B."/>
            <person name="Hall J."/>
            <person name="Healy C."/>
            <person name="Hegarty R."/>
            <person name="Honan T."/>
            <person name="Horn A."/>
            <person name="Houde N."/>
            <person name="Hughes L."/>
            <person name="Hunnicutt L."/>
            <person name="Husby M."/>
            <person name="Jester B."/>
            <person name="Jones C."/>
            <person name="Kamat A."/>
            <person name="Kanga B."/>
            <person name="Kells C."/>
            <person name="Khazanovich D."/>
            <person name="Kieu A.C."/>
            <person name="Kisner P."/>
            <person name="Kumar M."/>
            <person name="Lance K."/>
            <person name="Landers T."/>
            <person name="Lara M."/>
            <person name="Lee W."/>
            <person name="Leger J.P."/>
            <person name="Lennon N."/>
            <person name="Leuper L."/>
            <person name="LeVine S."/>
            <person name="Liu J."/>
            <person name="Liu X."/>
            <person name="Lokyitsang Y."/>
            <person name="Lokyitsang T."/>
            <person name="Lui A."/>
            <person name="Macdonald J."/>
            <person name="Major J."/>
            <person name="Marabella R."/>
            <person name="Maru K."/>
            <person name="Matthews C."/>
            <person name="McDonough S."/>
            <person name="Mehta T."/>
            <person name="Meldrim J."/>
            <person name="Melnikov A."/>
            <person name="Meneus L."/>
            <person name="Mihalev A."/>
            <person name="Mihova T."/>
            <person name="Miller K."/>
            <person name="Mittelman R."/>
            <person name="Mlenga V."/>
            <person name="Mulrain L."/>
            <person name="Munson G."/>
            <person name="Navidi A."/>
            <person name="Naylor J."/>
            <person name="Nguyen T."/>
            <person name="Nguyen N."/>
            <person name="Nguyen C."/>
            <person name="Nguyen T."/>
            <person name="Nicol R."/>
            <person name="Norbu N."/>
            <person name="Norbu C."/>
            <person name="Novod N."/>
            <person name="Nyima T."/>
            <person name="Olandt P."/>
            <person name="O'Neill B."/>
            <person name="O'Neill K."/>
            <person name="Osman S."/>
            <person name="Oyono L."/>
            <person name="Patti C."/>
            <person name="Perrin D."/>
            <person name="Phunkhang P."/>
            <person name="Pierre F."/>
            <person name="Priest M."/>
            <person name="Rachupka A."/>
            <person name="Raghuraman S."/>
            <person name="Rameau R."/>
            <person name="Ray V."/>
            <person name="Raymond C."/>
            <person name="Rege F."/>
            <person name="Rise C."/>
            <person name="Rogers J."/>
            <person name="Rogov P."/>
            <person name="Sahalie J."/>
            <person name="Settipalli S."/>
            <person name="Sharpe T."/>
            <person name="Shea T."/>
            <person name="Sheehan M."/>
            <person name="Sherpa N."/>
            <person name="Shi J."/>
            <person name="Shih D."/>
            <person name="Sloan J."/>
            <person name="Smith C."/>
            <person name="Sparrow T."/>
            <person name="Stalker J."/>
            <person name="Stange-Thomann N."/>
            <person name="Stavropoulos S."/>
            <person name="Stone C."/>
            <person name="Stone S."/>
            <person name="Sykes S."/>
            <person name="Tchuinga P."/>
            <person name="Tenzing P."/>
            <person name="Tesfaye S."/>
            <person name="Thoulutsang D."/>
            <person name="Thoulutsang Y."/>
            <person name="Topham K."/>
            <person name="Topping I."/>
            <person name="Tsamla T."/>
            <person name="Vassiliev H."/>
            <person name="Venkataraman V."/>
            <person name="Vo A."/>
            <person name="Wangchuk T."/>
            <person name="Wangdi T."/>
            <person name="Weiand M."/>
            <person name="Wilkinson J."/>
            <person name="Wilson A."/>
            <person name="Yadav S."/>
            <person name="Yang S."/>
            <person name="Yang X."/>
            <person name="Young G."/>
            <person name="Yu Q."/>
            <person name="Zainoun J."/>
            <person name="Zembek L."/>
            <person name="Zimmer A."/>
            <person name="Lander E.S."/>
        </authorList>
    </citation>
    <scope>NUCLEOTIDE SEQUENCE [LARGE SCALE GENOMIC DNA]</scope>
    <source>
        <strain evidence="15">Boxer</strain>
    </source>
</reference>
<evidence type="ECO:0000256" key="11">
    <source>
        <dbReference type="ARBA" id="ARBA00038409"/>
    </source>
</evidence>
<dbReference type="PROSITE" id="PS00028">
    <property type="entry name" value="ZINC_FINGER_C2H2_1"/>
    <property type="match status" value="3"/>
</dbReference>
<name>A0A8P0S7Q4_CANLF</name>
<feature type="domain" description="C2H2-type" evidence="14">
    <location>
        <begin position="220"/>
        <end position="249"/>
    </location>
</feature>
<feature type="compositionally biased region" description="Gly residues" evidence="13">
    <location>
        <begin position="73"/>
        <end position="89"/>
    </location>
</feature>
<dbReference type="OrthoDB" id="6365676at2759"/>
<dbReference type="FunCoup" id="A0A8P0S7Q4">
    <property type="interactions" value="51"/>
</dbReference>
<evidence type="ECO:0000256" key="9">
    <source>
        <dbReference type="ARBA" id="ARBA00023163"/>
    </source>
</evidence>
<comment type="subcellular location">
    <subcellularLocation>
        <location evidence="1">Nucleus</location>
    </subcellularLocation>
</comment>
<sequence length="321" mass="35519">TRRSLRPEPPACGCSGERDPGLRLDGERPAAEGVYLRCSFLSQRLGGVFKRINLRPPRVASFQGSRLGAAGAPVGGTRAGARGAGSGAGRGRRRRRRRRGGARGRGCCVRRRCRLRKDEVAKEHGDPGDAWKDYCTLVTIAKSLLDLNKYRPIQTPSVCSDSLESPDEDMGSDSDVTTESGSSPSHSPEERQDPGGAPSPLSLLHPGVAAKGKHASEKRHKCPYSGCGKVYGKSSHLKAHYRVHTGERPFPCTWPDCLKKFSRSDELTRHYRTHTGEKQFRCPLCEKRFMRSDHLTKHARRHTEFHPSMIKRSKKALAHPL</sequence>
<dbReference type="FunFam" id="3.30.160.60:FF:000018">
    <property type="entry name" value="Krueppel-like factor 15"/>
    <property type="match status" value="1"/>
</dbReference>
<dbReference type="InterPro" id="IPR036236">
    <property type="entry name" value="Znf_C2H2_sf"/>
</dbReference>
<evidence type="ECO:0000256" key="1">
    <source>
        <dbReference type="ARBA" id="ARBA00004123"/>
    </source>
</evidence>
<feature type="region of interest" description="Disordered" evidence="13">
    <location>
        <begin position="157"/>
        <end position="219"/>
    </location>
</feature>
<organism evidence="15 16">
    <name type="scientific">Canis lupus familiaris</name>
    <name type="common">Dog</name>
    <name type="synonym">Canis familiaris</name>
    <dbReference type="NCBI Taxonomy" id="9615"/>
    <lineage>
        <taxon>Eukaryota</taxon>
        <taxon>Metazoa</taxon>
        <taxon>Chordata</taxon>
        <taxon>Craniata</taxon>
        <taxon>Vertebrata</taxon>
        <taxon>Euteleostomi</taxon>
        <taxon>Mammalia</taxon>
        <taxon>Eutheria</taxon>
        <taxon>Laurasiatheria</taxon>
        <taxon>Carnivora</taxon>
        <taxon>Caniformia</taxon>
        <taxon>Canidae</taxon>
        <taxon>Canis</taxon>
    </lineage>
</organism>
<keyword evidence="4" id="KW-0677">Repeat</keyword>